<dbReference type="InterPro" id="IPR013783">
    <property type="entry name" value="Ig-like_fold"/>
</dbReference>
<dbReference type="SUPFAM" id="SSF49354">
    <property type="entry name" value="PapD-like"/>
    <property type="match status" value="1"/>
</dbReference>
<dbReference type="Gene3D" id="2.60.40.10">
    <property type="entry name" value="Immunoglobulins"/>
    <property type="match status" value="1"/>
</dbReference>
<evidence type="ECO:0000313" key="2">
    <source>
        <dbReference type="EMBL" id="MFC5439300.1"/>
    </source>
</evidence>
<dbReference type="Pfam" id="PF00345">
    <property type="entry name" value="PapD_N"/>
    <property type="match status" value="1"/>
</dbReference>
<proteinExistence type="predicted"/>
<dbReference type="EMBL" id="JBHSMM010000001">
    <property type="protein sequence ID" value="MFC5439300.1"/>
    <property type="molecule type" value="Genomic_DNA"/>
</dbReference>
<dbReference type="InterPro" id="IPR008962">
    <property type="entry name" value="PapD-like_sf"/>
</dbReference>
<dbReference type="Proteomes" id="UP001596018">
    <property type="component" value="Unassembled WGS sequence"/>
</dbReference>
<feature type="domain" description="Pili assembly chaperone N-terminal" evidence="1">
    <location>
        <begin position="11"/>
        <end position="117"/>
    </location>
</feature>
<protein>
    <submittedName>
        <fullName evidence="2">Molecular chaperone</fullName>
    </submittedName>
</protein>
<evidence type="ECO:0000259" key="1">
    <source>
        <dbReference type="Pfam" id="PF00345"/>
    </source>
</evidence>
<dbReference type="InterPro" id="IPR050643">
    <property type="entry name" value="Periplasmic_pilus_chap"/>
</dbReference>
<name>A0ABW0JTU4_9GAMM</name>
<sequence length="213" mass="22638">MSPINPTLSSHHPVSALTVRNTGATPTVIQLDAMVWSQPDGVDTYTPAPDILATPPIFTLPAGGTQVIRVGSRLPPDAKAERSYRLFLSEIPPPPKADFNGLRMALRISLPLFVQPTTPVAPQLEWRATPSDKGHIRIEATNRGLGHARLSAFKLSAGTNSEPLHIPAETVYVLPGASHVWMVEASVASGTPLHLSAQSDAGELQTDLVVAGK</sequence>
<comment type="caution">
    <text evidence="2">The sequence shown here is derived from an EMBL/GenBank/DDBJ whole genome shotgun (WGS) entry which is preliminary data.</text>
</comment>
<dbReference type="PANTHER" id="PTHR30251:SF4">
    <property type="entry name" value="SLR1668 PROTEIN"/>
    <property type="match status" value="1"/>
</dbReference>
<organism evidence="2 3">
    <name type="scientific">Rhodanobacter ginsenosidimutans</name>
    <dbReference type="NCBI Taxonomy" id="490571"/>
    <lineage>
        <taxon>Bacteria</taxon>
        <taxon>Pseudomonadati</taxon>
        <taxon>Pseudomonadota</taxon>
        <taxon>Gammaproteobacteria</taxon>
        <taxon>Lysobacterales</taxon>
        <taxon>Rhodanobacteraceae</taxon>
        <taxon>Rhodanobacter</taxon>
    </lineage>
</organism>
<accession>A0ABW0JTU4</accession>
<dbReference type="InterPro" id="IPR016147">
    <property type="entry name" value="Pili_assmbl_chaperone_N"/>
</dbReference>
<evidence type="ECO:0000313" key="3">
    <source>
        <dbReference type="Proteomes" id="UP001596018"/>
    </source>
</evidence>
<gene>
    <name evidence="2" type="ORF">ACFPK0_04630</name>
</gene>
<dbReference type="PANTHER" id="PTHR30251">
    <property type="entry name" value="PILUS ASSEMBLY CHAPERONE"/>
    <property type="match status" value="1"/>
</dbReference>
<reference evidence="3" key="1">
    <citation type="journal article" date="2019" name="Int. J. Syst. Evol. Microbiol.">
        <title>The Global Catalogue of Microorganisms (GCM) 10K type strain sequencing project: providing services to taxonomists for standard genome sequencing and annotation.</title>
        <authorList>
            <consortium name="The Broad Institute Genomics Platform"/>
            <consortium name="The Broad Institute Genome Sequencing Center for Infectious Disease"/>
            <person name="Wu L."/>
            <person name="Ma J."/>
        </authorList>
    </citation>
    <scope>NUCLEOTIDE SEQUENCE [LARGE SCALE GENOMIC DNA]</scope>
    <source>
        <strain evidence="3">KACC 12822</strain>
    </source>
</reference>
<keyword evidence="3" id="KW-1185">Reference proteome</keyword>